<feature type="domain" description="DUF4268" evidence="1">
    <location>
        <begin position="175"/>
        <end position="315"/>
    </location>
</feature>
<accession>A0ABR5N073</accession>
<keyword evidence="3" id="KW-1185">Reference proteome</keyword>
<organism evidence="2 3">
    <name type="scientific">Brevibacillus choshinensis</name>
    <dbReference type="NCBI Taxonomy" id="54911"/>
    <lineage>
        <taxon>Bacteria</taxon>
        <taxon>Bacillati</taxon>
        <taxon>Bacillota</taxon>
        <taxon>Bacilli</taxon>
        <taxon>Bacillales</taxon>
        <taxon>Paenibacillaceae</taxon>
        <taxon>Brevibacillus</taxon>
    </lineage>
</organism>
<dbReference type="Proteomes" id="UP000051063">
    <property type="component" value="Unassembled WGS sequence"/>
</dbReference>
<gene>
    <name evidence="2" type="ORF">AN963_20835</name>
</gene>
<evidence type="ECO:0000313" key="2">
    <source>
        <dbReference type="EMBL" id="KQL43908.1"/>
    </source>
</evidence>
<reference evidence="2 3" key="1">
    <citation type="submission" date="2015-09" db="EMBL/GenBank/DDBJ databases">
        <title>Genome sequencing project for genomic taxonomy and phylogenomics of Bacillus-like bacteria.</title>
        <authorList>
            <person name="Liu B."/>
            <person name="Wang J."/>
            <person name="Zhu Y."/>
            <person name="Liu G."/>
            <person name="Chen Q."/>
            <person name="Chen Z."/>
            <person name="Lan J."/>
            <person name="Che J."/>
            <person name="Ge C."/>
            <person name="Shi H."/>
            <person name="Pan Z."/>
            <person name="Liu X."/>
        </authorList>
    </citation>
    <scope>NUCLEOTIDE SEQUENCE [LARGE SCALE GENOMIC DNA]</scope>
    <source>
        <strain evidence="2 3">DSM 8552</strain>
    </source>
</reference>
<proteinExistence type="predicted"/>
<dbReference type="Pfam" id="PF14088">
    <property type="entry name" value="DUF4268"/>
    <property type="match status" value="1"/>
</dbReference>
<dbReference type="InterPro" id="IPR025364">
    <property type="entry name" value="DUF4268"/>
</dbReference>
<sequence>MNTVQLGKIKIIDPRELWSNEERDFTPWLAENIEALSEAIGFPIEVEQTEKAVGKYELDVVGKVVGTDKVVVIENQLEKSDHKHLGQLVTYAAGLNASVIIWVTPYVEDEHRRAVEWLNEITDEQVNFFLVRPEAFRINESLPAVKFYVETAPSHFVRNLREAYKREDAPRHTFRRMFWQEMFDYLAADNHPNAKGRQTSADSWVGFSVGKSGVSVNVCMGQGSKLRIELLLSASTREQNEKAYEMLKRKQIEIEKIMDGETVLWDEMGSAKSCRIAVNYAYDKARAEDDASYRKELFKWIAPNLSRLRRVGAEYLAKGNE</sequence>
<dbReference type="Gene3D" id="3.40.1350.10">
    <property type="match status" value="1"/>
</dbReference>
<protein>
    <recommendedName>
        <fullName evidence="1">DUF4268 domain-containing protein</fullName>
    </recommendedName>
</protein>
<name>A0ABR5N073_BRECH</name>
<dbReference type="RefSeq" id="WP_055746480.1">
    <property type="nucleotide sequence ID" value="NZ_LJJB01000013.1"/>
</dbReference>
<dbReference type="EMBL" id="LJJB01000013">
    <property type="protein sequence ID" value="KQL43908.1"/>
    <property type="molecule type" value="Genomic_DNA"/>
</dbReference>
<evidence type="ECO:0000313" key="3">
    <source>
        <dbReference type="Proteomes" id="UP000051063"/>
    </source>
</evidence>
<dbReference type="InterPro" id="IPR011856">
    <property type="entry name" value="tRNA_endonuc-like_dom_sf"/>
</dbReference>
<comment type="caution">
    <text evidence="2">The sequence shown here is derived from an EMBL/GenBank/DDBJ whole genome shotgun (WGS) entry which is preliminary data.</text>
</comment>
<evidence type="ECO:0000259" key="1">
    <source>
        <dbReference type="Pfam" id="PF14088"/>
    </source>
</evidence>